<keyword evidence="3" id="KW-0472">Membrane</keyword>
<dbReference type="Pfam" id="PF01464">
    <property type="entry name" value="SLT"/>
    <property type="match status" value="1"/>
</dbReference>
<evidence type="ECO:0000259" key="4">
    <source>
        <dbReference type="SMART" id="SM00062"/>
    </source>
</evidence>
<dbReference type="SUPFAM" id="SSF53955">
    <property type="entry name" value="Lysozyme-like"/>
    <property type="match status" value="1"/>
</dbReference>
<name>A0A9D9IRT9_9BACT</name>
<dbReference type="Pfam" id="PF00497">
    <property type="entry name" value="SBP_bac_3"/>
    <property type="match status" value="1"/>
</dbReference>
<dbReference type="InterPro" id="IPR001638">
    <property type="entry name" value="Solute-binding_3/MltF_N"/>
</dbReference>
<evidence type="ECO:0000256" key="3">
    <source>
        <dbReference type="ARBA" id="ARBA00023237"/>
    </source>
</evidence>
<dbReference type="GO" id="GO:0009279">
    <property type="term" value="C:cell outer membrane"/>
    <property type="evidence" value="ECO:0007669"/>
    <property type="project" value="UniProtKB-SubCell"/>
</dbReference>
<accession>A0A9D9IRT9</accession>
<dbReference type="SUPFAM" id="SSF53850">
    <property type="entry name" value="Periplasmic binding protein-like II"/>
    <property type="match status" value="1"/>
</dbReference>
<reference evidence="5" key="2">
    <citation type="journal article" date="2021" name="PeerJ">
        <title>Extensive microbial diversity within the chicken gut microbiome revealed by metagenomics and culture.</title>
        <authorList>
            <person name="Gilroy R."/>
            <person name="Ravi A."/>
            <person name="Getino M."/>
            <person name="Pursley I."/>
            <person name="Horton D.L."/>
            <person name="Alikhan N.F."/>
            <person name="Baker D."/>
            <person name="Gharbi K."/>
            <person name="Hall N."/>
            <person name="Watson M."/>
            <person name="Adriaenssens E.M."/>
            <person name="Foster-Nyarko E."/>
            <person name="Jarju S."/>
            <person name="Secka A."/>
            <person name="Antonio M."/>
            <person name="Oren A."/>
            <person name="Chaudhuri R.R."/>
            <person name="La Ragione R."/>
            <person name="Hildebrand F."/>
            <person name="Pallen M.J."/>
        </authorList>
    </citation>
    <scope>NUCLEOTIDE SEQUENCE</scope>
    <source>
        <strain evidence="5">6919</strain>
    </source>
</reference>
<dbReference type="Gene3D" id="3.40.190.10">
    <property type="entry name" value="Periplasmic binding protein-like II"/>
    <property type="match status" value="2"/>
</dbReference>
<dbReference type="AlphaFoldDB" id="A0A9D9IRT9"/>
<dbReference type="InterPro" id="IPR023346">
    <property type="entry name" value="Lysozyme-like_dom_sf"/>
</dbReference>
<protein>
    <submittedName>
        <fullName evidence="5">Transglycosylase SLT domain-containing protein</fullName>
    </submittedName>
</protein>
<gene>
    <name evidence="5" type="ORF">IAB88_06860</name>
</gene>
<reference evidence="5" key="1">
    <citation type="submission" date="2020-10" db="EMBL/GenBank/DDBJ databases">
        <authorList>
            <person name="Gilroy R."/>
        </authorList>
    </citation>
    <scope>NUCLEOTIDE SEQUENCE</scope>
    <source>
        <strain evidence="5">6919</strain>
    </source>
</reference>
<dbReference type="PANTHER" id="PTHR35936:SF32">
    <property type="entry name" value="MEMBRANE-BOUND LYTIC MUREIN TRANSGLYCOSYLASE F"/>
    <property type="match status" value="1"/>
</dbReference>
<dbReference type="CDD" id="cd13403">
    <property type="entry name" value="MLTF-like"/>
    <property type="match status" value="1"/>
</dbReference>
<comment type="caution">
    <text evidence="5">The sequence shown here is derived from an EMBL/GenBank/DDBJ whole genome shotgun (WGS) entry which is preliminary data.</text>
</comment>
<comment type="subcellular location">
    <subcellularLocation>
        <location evidence="1">Cell outer membrane</location>
        <topology evidence="1">Peripheral membrane protein</topology>
    </subcellularLocation>
</comment>
<evidence type="ECO:0000313" key="6">
    <source>
        <dbReference type="Proteomes" id="UP000823598"/>
    </source>
</evidence>
<sequence length="460" mass="52466">MKNLRHIIAPVLMSLMICCNYSCGNQSDIKRNETYALPDTLVVGTLYSPTSYFIYKGDVMGYNYDLMTKFANDKGIVVKFEIFRNMPSLLEELDSAKIDVIAYNIPVTAEYNQKIEHCGLENITTQVLVQTLENGRRAITDVTQLAGKEVYVERGSKYEARLVNLNDEIGGGIKIHTIARDTLMQEDLIEMVADGDIPLTIVDNDIAKLDHTYYPNIDISLNVSFPQRSSWAVRKSDKWLADTINLWAQQKSVADAGQSLFHHYFETNKVSVEGEINIRLLKKGIISHYDEFFKENAELIGWDWKMLAAQGYVESNFNPQAVSWAGARGVMQLMPATARRYGLDDNNITNPECNIKAAAKLVSDLDKALTKYVPEQEERIKFILAAYNSGIAHIYDAIALARKFGKNPQVWNENVSEALLMKAYPEYYNDEVCKYGYFRGRQTVSYVSEVMRIYHLYKRY</sequence>
<feature type="domain" description="Solute-binding protein family 3/N-terminal" evidence="4">
    <location>
        <begin position="40"/>
        <end position="268"/>
    </location>
</feature>
<dbReference type="InterPro" id="IPR008258">
    <property type="entry name" value="Transglycosylase_SLT_dom_1"/>
</dbReference>
<evidence type="ECO:0000256" key="1">
    <source>
        <dbReference type="ARBA" id="ARBA00004339"/>
    </source>
</evidence>
<dbReference type="SMART" id="SM00062">
    <property type="entry name" value="PBPb"/>
    <property type="match status" value="1"/>
</dbReference>
<dbReference type="Gene3D" id="1.10.530.10">
    <property type="match status" value="1"/>
</dbReference>
<dbReference type="CDD" id="cd01009">
    <property type="entry name" value="PBP2_YfhD_N"/>
    <property type="match status" value="1"/>
</dbReference>
<proteinExistence type="predicted"/>
<dbReference type="PANTHER" id="PTHR35936">
    <property type="entry name" value="MEMBRANE-BOUND LYTIC MUREIN TRANSGLYCOSYLASE F"/>
    <property type="match status" value="1"/>
</dbReference>
<keyword evidence="2" id="KW-0732">Signal</keyword>
<dbReference type="Proteomes" id="UP000823598">
    <property type="component" value="Unassembled WGS sequence"/>
</dbReference>
<evidence type="ECO:0000256" key="2">
    <source>
        <dbReference type="ARBA" id="ARBA00022729"/>
    </source>
</evidence>
<evidence type="ECO:0000313" key="5">
    <source>
        <dbReference type="EMBL" id="MBO8476696.1"/>
    </source>
</evidence>
<dbReference type="EMBL" id="JADIMC010000077">
    <property type="protein sequence ID" value="MBO8476696.1"/>
    <property type="molecule type" value="Genomic_DNA"/>
</dbReference>
<organism evidence="5 6">
    <name type="scientific">Candidatus Limisoma faecipullorum</name>
    <dbReference type="NCBI Taxonomy" id="2840854"/>
    <lineage>
        <taxon>Bacteria</taxon>
        <taxon>Pseudomonadati</taxon>
        <taxon>Bacteroidota</taxon>
        <taxon>Bacteroidia</taxon>
        <taxon>Bacteroidales</taxon>
        <taxon>Candidatus Limisoma</taxon>
    </lineage>
</organism>
<keyword evidence="3" id="KW-0998">Cell outer membrane</keyword>